<name>A0A2A9NTI1_9AGAR</name>
<gene>
    <name evidence="2" type="ORF">AMATHDRAFT_137706</name>
</gene>
<proteinExistence type="predicted"/>
<protein>
    <submittedName>
        <fullName evidence="2">Uncharacterized protein</fullName>
    </submittedName>
</protein>
<evidence type="ECO:0000313" key="2">
    <source>
        <dbReference type="EMBL" id="PFH53398.1"/>
    </source>
</evidence>
<dbReference type="STRING" id="703135.A0A2A9NTI1"/>
<keyword evidence="3" id="KW-1185">Reference proteome</keyword>
<organism evidence="2 3">
    <name type="scientific">Amanita thiersii Skay4041</name>
    <dbReference type="NCBI Taxonomy" id="703135"/>
    <lineage>
        <taxon>Eukaryota</taxon>
        <taxon>Fungi</taxon>
        <taxon>Dikarya</taxon>
        <taxon>Basidiomycota</taxon>
        <taxon>Agaricomycotina</taxon>
        <taxon>Agaricomycetes</taxon>
        <taxon>Agaricomycetidae</taxon>
        <taxon>Agaricales</taxon>
        <taxon>Pluteineae</taxon>
        <taxon>Amanitaceae</taxon>
        <taxon>Amanita</taxon>
    </lineage>
</organism>
<dbReference type="Gene3D" id="1.20.1280.50">
    <property type="match status" value="1"/>
</dbReference>
<feature type="compositionally biased region" description="Acidic residues" evidence="1">
    <location>
        <begin position="560"/>
        <end position="599"/>
    </location>
</feature>
<feature type="region of interest" description="Disordered" evidence="1">
    <location>
        <begin position="367"/>
        <end position="406"/>
    </location>
</feature>
<dbReference type="OrthoDB" id="3352270at2759"/>
<evidence type="ECO:0000313" key="3">
    <source>
        <dbReference type="Proteomes" id="UP000242287"/>
    </source>
</evidence>
<feature type="compositionally biased region" description="Low complexity" evidence="1">
    <location>
        <begin position="369"/>
        <end position="400"/>
    </location>
</feature>
<sequence>MHIDTLPVELVSRIFQKGVEHDHTSPFLLRPHHRQPITPQLPSLNYQLLVSHVCARWRAIALRTPSLWSLLIFCEAPHIDRARTLLSRIFPNGPLSGSAPPSRVPPSRTLTILISTVASDSHVPGVTLSQPELHTILYMLRSYLPAWRALHLVVRDNLCKLVAREHLGNCGPAPLLETLQLYHFEDFRGAQDLYLATYRPPVVVFANSLPKLRNISLIGVNLPWERSPYLYEGRLKRLELALHADSIRPPYEFWERMLRGCNTCGLEELALHYSGPRVGEGEAKYVWTGADDRTGSPDKGWRKKIWLSRLERLSLTDLDPDYLCKIMERLVLPAVKKLELDLPDQDFTGFVEMLAIERPYTEVATGTADDSLASPVSSSSDFTTLSSGLSPSPSSPSSPRSRMDVDMPTFPALSQLEHLTITALECSVDSWRSLFKALASLKVLEIDFARVRDEFWNVLMEYDAQRTRSSREADPLKTPTLFPLLHTFRLCGVDGRKVVEMIRWRSKTPVGRVRKWIVKWSDRVRGRDRVLDEVMSHGVWVDTVTNDGSKFGWKVDVDCWDDEDEEEDEDEDEDEGEDEEEEEEEEEEAEGEQVAEEQQETVGDVYDVEGDEE</sequence>
<evidence type="ECO:0000256" key="1">
    <source>
        <dbReference type="SAM" id="MobiDB-lite"/>
    </source>
</evidence>
<dbReference type="AlphaFoldDB" id="A0A2A9NTI1"/>
<feature type="region of interest" description="Disordered" evidence="1">
    <location>
        <begin position="560"/>
        <end position="613"/>
    </location>
</feature>
<dbReference type="EMBL" id="KZ301974">
    <property type="protein sequence ID" value="PFH53398.1"/>
    <property type="molecule type" value="Genomic_DNA"/>
</dbReference>
<dbReference type="Proteomes" id="UP000242287">
    <property type="component" value="Unassembled WGS sequence"/>
</dbReference>
<reference evidence="2 3" key="1">
    <citation type="submission" date="2014-02" db="EMBL/GenBank/DDBJ databases">
        <title>Transposable element dynamics among asymbiotic and ectomycorrhizal Amanita fungi.</title>
        <authorList>
            <consortium name="DOE Joint Genome Institute"/>
            <person name="Hess J."/>
            <person name="Skrede I."/>
            <person name="Wolfe B."/>
            <person name="LaButti K."/>
            <person name="Ohm R.A."/>
            <person name="Grigoriev I.V."/>
            <person name="Pringle A."/>
        </authorList>
    </citation>
    <scope>NUCLEOTIDE SEQUENCE [LARGE SCALE GENOMIC DNA]</scope>
    <source>
        <strain evidence="2 3">SKay4041</strain>
    </source>
</reference>
<dbReference type="InterPro" id="IPR032675">
    <property type="entry name" value="LRR_dom_sf"/>
</dbReference>
<accession>A0A2A9NTI1</accession>
<dbReference type="Gene3D" id="3.80.10.10">
    <property type="entry name" value="Ribonuclease Inhibitor"/>
    <property type="match status" value="1"/>
</dbReference>